<dbReference type="EMBL" id="JAINUF010000008">
    <property type="protein sequence ID" value="KAJ8351333.1"/>
    <property type="molecule type" value="Genomic_DNA"/>
</dbReference>
<accession>A0A9Q1F536</accession>
<evidence type="ECO:0000313" key="2">
    <source>
        <dbReference type="Proteomes" id="UP001152622"/>
    </source>
</evidence>
<evidence type="ECO:0000313" key="1">
    <source>
        <dbReference type="EMBL" id="KAJ8351333.1"/>
    </source>
</evidence>
<gene>
    <name evidence="1" type="ORF">SKAU_G00228090</name>
</gene>
<sequence>MEVQDDLNGLLHEETSASHVTLYRGQNMASKPGTRGIKNQGFGLEVVEMVGTKEILPGFPQTTQSDIQCIIDRKNSIHDGVMTKYDAAPMDILSHNNITPEAPAVNKQRHQKKRSGAEDLVSLQNLWPHTGCLWEASLDGDRRVAPP</sequence>
<comment type="caution">
    <text evidence="1">The sequence shown here is derived from an EMBL/GenBank/DDBJ whole genome shotgun (WGS) entry which is preliminary data.</text>
</comment>
<dbReference type="Proteomes" id="UP001152622">
    <property type="component" value="Chromosome 8"/>
</dbReference>
<protein>
    <submittedName>
        <fullName evidence="1">Uncharacterized protein</fullName>
    </submittedName>
</protein>
<keyword evidence="2" id="KW-1185">Reference proteome</keyword>
<proteinExistence type="predicted"/>
<name>A0A9Q1F536_SYNKA</name>
<reference evidence="1" key="1">
    <citation type="journal article" date="2023" name="Science">
        <title>Genome structures resolve the early diversification of teleost fishes.</title>
        <authorList>
            <person name="Parey E."/>
            <person name="Louis A."/>
            <person name="Montfort J."/>
            <person name="Bouchez O."/>
            <person name="Roques C."/>
            <person name="Iampietro C."/>
            <person name="Lluch J."/>
            <person name="Castinel A."/>
            <person name="Donnadieu C."/>
            <person name="Desvignes T."/>
            <person name="Floi Bucao C."/>
            <person name="Jouanno E."/>
            <person name="Wen M."/>
            <person name="Mejri S."/>
            <person name="Dirks R."/>
            <person name="Jansen H."/>
            <person name="Henkel C."/>
            <person name="Chen W.J."/>
            <person name="Zahm M."/>
            <person name="Cabau C."/>
            <person name="Klopp C."/>
            <person name="Thompson A.W."/>
            <person name="Robinson-Rechavi M."/>
            <person name="Braasch I."/>
            <person name="Lecointre G."/>
            <person name="Bobe J."/>
            <person name="Postlethwait J.H."/>
            <person name="Berthelot C."/>
            <person name="Roest Crollius H."/>
            <person name="Guiguen Y."/>
        </authorList>
    </citation>
    <scope>NUCLEOTIDE SEQUENCE</scope>
    <source>
        <strain evidence="1">WJC10195</strain>
    </source>
</reference>
<dbReference type="AlphaFoldDB" id="A0A9Q1F536"/>
<organism evidence="1 2">
    <name type="scientific">Synaphobranchus kaupii</name>
    <name type="common">Kaup's arrowtooth eel</name>
    <dbReference type="NCBI Taxonomy" id="118154"/>
    <lineage>
        <taxon>Eukaryota</taxon>
        <taxon>Metazoa</taxon>
        <taxon>Chordata</taxon>
        <taxon>Craniata</taxon>
        <taxon>Vertebrata</taxon>
        <taxon>Euteleostomi</taxon>
        <taxon>Actinopterygii</taxon>
        <taxon>Neopterygii</taxon>
        <taxon>Teleostei</taxon>
        <taxon>Anguilliformes</taxon>
        <taxon>Synaphobranchidae</taxon>
        <taxon>Synaphobranchus</taxon>
    </lineage>
</organism>